<feature type="region of interest" description="Disordered" evidence="1">
    <location>
        <begin position="1"/>
        <end position="120"/>
    </location>
</feature>
<dbReference type="Proteomes" id="UP000759131">
    <property type="component" value="Unassembled WGS sequence"/>
</dbReference>
<evidence type="ECO:0000313" key="4">
    <source>
        <dbReference type="Proteomes" id="UP000759131"/>
    </source>
</evidence>
<dbReference type="EMBL" id="CAJPIZ010017294">
    <property type="protein sequence ID" value="CAG2116049.1"/>
    <property type="molecule type" value="Genomic_DNA"/>
</dbReference>
<dbReference type="Pfam" id="PF12473">
    <property type="entry name" value="DUF3694"/>
    <property type="match status" value="1"/>
</dbReference>
<name>A0A7R9Q957_9ACAR</name>
<feature type="region of interest" description="Disordered" evidence="1">
    <location>
        <begin position="513"/>
        <end position="538"/>
    </location>
</feature>
<dbReference type="OrthoDB" id="295078at2759"/>
<accession>A0A7R9Q957</accession>
<sequence>MDSNANHNNNHNSDEKGDQTDGQTIDGHTLAHLNHNPDNETIAVGRKQSKGAAPAMNGSTTTTATTVAADDHPLSALSVPQQTQAVESSDTVSTSSSIASSNDSPPQPPTTPPTTSAPVVQRSVSVAPPPLQQRVTYLGCVAINAPRSEAEIQRNMAILNDSPSAMDITLIVPKSPDECVQMYELVPDSTPIIITAGTGDESNAGDATNGDTSGPKLMGQFPIARIIFCARGKQESNERMCFAFTASHGSTFETGVIKCHVFRCLNARTVAEILEAFGLAFRRVPTNTTTNQDINIIVESGLEIKEDTADGKSNPCPRDKECFKFKANAEKKICIAIFQDSTQSRVTLNIEKCFGMLLSPGRNIKSSDMIPIGLLSMTKHTVPTDNNRKVVTQWQIIGAWNPTEPLFEVLNSETPRDTRVYFTIAVDLVVQGIQEPIRFVFEAKAKIVTTSAADRFWINIPTLSKGKPFHEQFHVQLRERVNSEPNSRFDVVSCFSATQLSHQRHKLALRLRHDGSQQPSLGDRRDSHRSSVTSLPTP</sequence>
<dbReference type="PROSITE" id="PS01179">
    <property type="entry name" value="PID"/>
    <property type="match status" value="1"/>
</dbReference>
<proteinExistence type="predicted"/>
<gene>
    <name evidence="3" type="ORF">OSB1V03_LOCUS16010</name>
</gene>
<feature type="domain" description="PID" evidence="2">
    <location>
        <begin position="217"/>
        <end position="281"/>
    </location>
</feature>
<dbReference type="InterPro" id="IPR011993">
    <property type="entry name" value="PH-like_dom_sf"/>
</dbReference>
<dbReference type="InterPro" id="IPR006020">
    <property type="entry name" value="PTB/PI_dom"/>
</dbReference>
<dbReference type="AlphaFoldDB" id="A0A7R9Q957"/>
<dbReference type="EMBL" id="OC871869">
    <property type="protein sequence ID" value="CAD7635619.1"/>
    <property type="molecule type" value="Genomic_DNA"/>
</dbReference>
<organism evidence="3">
    <name type="scientific">Medioppia subpectinata</name>
    <dbReference type="NCBI Taxonomy" id="1979941"/>
    <lineage>
        <taxon>Eukaryota</taxon>
        <taxon>Metazoa</taxon>
        <taxon>Ecdysozoa</taxon>
        <taxon>Arthropoda</taxon>
        <taxon>Chelicerata</taxon>
        <taxon>Arachnida</taxon>
        <taxon>Acari</taxon>
        <taxon>Acariformes</taxon>
        <taxon>Sarcoptiformes</taxon>
        <taxon>Oribatida</taxon>
        <taxon>Brachypylina</taxon>
        <taxon>Oppioidea</taxon>
        <taxon>Oppiidae</taxon>
        <taxon>Medioppia</taxon>
    </lineage>
</organism>
<dbReference type="Gene3D" id="2.30.29.30">
    <property type="entry name" value="Pleckstrin-homology domain (PH domain)/Phosphotyrosine-binding domain (PTB)"/>
    <property type="match status" value="1"/>
</dbReference>
<dbReference type="Pfam" id="PF00640">
    <property type="entry name" value="PID"/>
    <property type="match status" value="1"/>
</dbReference>
<evidence type="ECO:0000259" key="2">
    <source>
        <dbReference type="PROSITE" id="PS01179"/>
    </source>
</evidence>
<dbReference type="InterPro" id="IPR022164">
    <property type="entry name" value="Kinesin-like"/>
</dbReference>
<dbReference type="SMART" id="SM00462">
    <property type="entry name" value="PTB"/>
    <property type="match status" value="1"/>
</dbReference>
<dbReference type="SUPFAM" id="SSF50729">
    <property type="entry name" value="PH domain-like"/>
    <property type="match status" value="1"/>
</dbReference>
<evidence type="ECO:0000313" key="3">
    <source>
        <dbReference type="EMBL" id="CAD7635619.1"/>
    </source>
</evidence>
<reference evidence="3" key="1">
    <citation type="submission" date="2020-11" db="EMBL/GenBank/DDBJ databases">
        <authorList>
            <person name="Tran Van P."/>
        </authorList>
    </citation>
    <scope>NUCLEOTIDE SEQUENCE</scope>
</reference>
<protein>
    <recommendedName>
        <fullName evidence="2">PID domain-containing protein</fullName>
    </recommendedName>
</protein>
<feature type="non-terminal residue" evidence="3">
    <location>
        <position position="538"/>
    </location>
</feature>
<evidence type="ECO:0000256" key="1">
    <source>
        <dbReference type="SAM" id="MobiDB-lite"/>
    </source>
</evidence>
<feature type="compositionally biased region" description="Low complexity" evidence="1">
    <location>
        <begin position="85"/>
        <end position="104"/>
    </location>
</feature>
<feature type="compositionally biased region" description="Low complexity" evidence="1">
    <location>
        <begin position="1"/>
        <end position="11"/>
    </location>
</feature>
<keyword evidence="4" id="KW-1185">Reference proteome</keyword>